<sequence>MSHRRLPINSQAFKIIAQKADGLSADVRDSLQGDVKDEDSNSVQPQRKDSTDSDEEESDAEAETQDESEDEDEELLPSDTDLSRSKQVWKAVWKKDRHCGLARSVMTHEIKGRYASSITMKQSDNEWAEAVMTDILFASEDELIESVAFGNLARDRRQNQRLNLILRHLNLQAQFMPSIYHQQLVDKRGESPSCSQFLQALPIARNYIFGTDHADAKRMDTDYGCYVDDDMANELDCTRHDIDITLSRQSFRKFLWTQSFVDTKAKSKAAKRPKPSSGTGRCQEIFTPARGSNGTRMKHQKLSDPRVKQAIWFCDELEKRLEAIDVGDRDKPLAHPLVEVGYSERSIERLKKHAAHESSNYLMNMFQAILEVLAKKDKKFSKVFLEQHVIYLIWHVEQAEISEIGWTKLAEGYTSNAGGFSHYPAGQSNYSAQKVPAQEWSYACTVLLSAAAEADRDAVTRKRELMAQNLAQIVKGNMQEREALLKEIAESKLEEFRSMQQDTYSPEQLESLAQEAEEKEQEVRLWIYKDNQARLDIVKEAIQHSQENTKLITTFLKLRSVVDALQTSSDDNNSDEPWLRFPLDLSQALDQSTPDASIVEGVSRPEPPTQRQLFTPPSTQPTLVSSSRTPPQQATRDESPDTNKP</sequence>
<evidence type="ECO:0000256" key="1">
    <source>
        <dbReference type="SAM" id="MobiDB-lite"/>
    </source>
</evidence>
<evidence type="ECO:0000313" key="2">
    <source>
        <dbReference type="EMBL" id="KAL1599585.1"/>
    </source>
</evidence>
<feature type="compositionally biased region" description="Basic and acidic residues" evidence="1">
    <location>
        <begin position="27"/>
        <end position="39"/>
    </location>
</feature>
<comment type="caution">
    <text evidence="2">The sequence shown here is derived from an EMBL/GenBank/DDBJ whole genome shotgun (WGS) entry which is preliminary data.</text>
</comment>
<dbReference type="Proteomes" id="UP001521785">
    <property type="component" value="Unassembled WGS sequence"/>
</dbReference>
<organism evidence="2 3">
    <name type="scientific">Paraconiothyrium brasiliense</name>
    <dbReference type="NCBI Taxonomy" id="300254"/>
    <lineage>
        <taxon>Eukaryota</taxon>
        <taxon>Fungi</taxon>
        <taxon>Dikarya</taxon>
        <taxon>Ascomycota</taxon>
        <taxon>Pezizomycotina</taxon>
        <taxon>Dothideomycetes</taxon>
        <taxon>Pleosporomycetidae</taxon>
        <taxon>Pleosporales</taxon>
        <taxon>Massarineae</taxon>
        <taxon>Didymosphaeriaceae</taxon>
        <taxon>Paraconiothyrium</taxon>
    </lineage>
</organism>
<feature type="region of interest" description="Disordered" evidence="1">
    <location>
        <begin position="27"/>
        <end position="80"/>
    </location>
</feature>
<proteinExistence type="predicted"/>
<keyword evidence="3" id="KW-1185">Reference proteome</keyword>
<dbReference type="EMBL" id="JAKJXO020000010">
    <property type="protein sequence ID" value="KAL1599585.1"/>
    <property type="molecule type" value="Genomic_DNA"/>
</dbReference>
<feature type="region of interest" description="Disordered" evidence="1">
    <location>
        <begin position="266"/>
        <end position="300"/>
    </location>
</feature>
<protein>
    <submittedName>
        <fullName evidence="2">Uncharacterized protein</fullName>
    </submittedName>
</protein>
<name>A0ABR3R579_9PLEO</name>
<gene>
    <name evidence="2" type="ORF">SLS60_007388</name>
</gene>
<feature type="compositionally biased region" description="Basic and acidic residues" evidence="1">
    <location>
        <begin position="635"/>
        <end position="645"/>
    </location>
</feature>
<reference evidence="2 3" key="1">
    <citation type="submission" date="2024-02" db="EMBL/GenBank/DDBJ databases">
        <title>De novo assembly and annotation of 12 fungi associated with fruit tree decline syndrome in Ontario, Canada.</title>
        <authorList>
            <person name="Sulman M."/>
            <person name="Ellouze W."/>
            <person name="Ilyukhin E."/>
        </authorList>
    </citation>
    <scope>NUCLEOTIDE SEQUENCE [LARGE SCALE GENOMIC DNA]</scope>
    <source>
        <strain evidence="2 3">M42-189</strain>
    </source>
</reference>
<feature type="region of interest" description="Disordered" evidence="1">
    <location>
        <begin position="593"/>
        <end position="645"/>
    </location>
</feature>
<accession>A0ABR3R579</accession>
<evidence type="ECO:0000313" key="3">
    <source>
        <dbReference type="Proteomes" id="UP001521785"/>
    </source>
</evidence>
<feature type="compositionally biased region" description="Acidic residues" evidence="1">
    <location>
        <begin position="52"/>
        <end position="76"/>
    </location>
</feature>
<feature type="compositionally biased region" description="Polar residues" evidence="1">
    <location>
        <begin position="609"/>
        <end position="634"/>
    </location>
</feature>